<organism evidence="2 3">
    <name type="scientific">Larimichthys crocea</name>
    <name type="common">Large yellow croaker</name>
    <name type="synonym">Pseudosciaena crocea</name>
    <dbReference type="NCBI Taxonomy" id="215358"/>
    <lineage>
        <taxon>Eukaryota</taxon>
        <taxon>Metazoa</taxon>
        <taxon>Chordata</taxon>
        <taxon>Craniata</taxon>
        <taxon>Vertebrata</taxon>
        <taxon>Euteleostomi</taxon>
        <taxon>Actinopterygii</taxon>
        <taxon>Neopterygii</taxon>
        <taxon>Teleostei</taxon>
        <taxon>Neoteleostei</taxon>
        <taxon>Acanthomorphata</taxon>
        <taxon>Eupercaria</taxon>
        <taxon>Sciaenidae</taxon>
        <taxon>Larimichthys</taxon>
    </lineage>
</organism>
<gene>
    <name evidence="2" type="ORF">D5F01_LYC23122</name>
</gene>
<comment type="caution">
    <text evidence="2">The sequence shown here is derived from an EMBL/GenBank/DDBJ whole genome shotgun (WGS) entry which is preliminary data.</text>
</comment>
<sequence>MAEERVHLARKPHQSGSDYPPLILKKRIHRELKEKGVRFQTLFPARLRETRGRNQNLQTVEEDLLRRGHAVTTTAPPGTLMERVQRLTGTRVGRRAKTGPVEPDQSYREKLRPPPGLEGFNSRYRYGPLPPDRGDCFLRATSGGSTGSDYQTPHTDKMCSVCRCWLSQGGDIT</sequence>
<keyword evidence="3" id="KW-1185">Reference proteome</keyword>
<dbReference type="AlphaFoldDB" id="A0A6G0HKC2"/>
<name>A0A6G0HKC2_LARCR</name>
<accession>A0A6G0HKC2</accession>
<feature type="region of interest" description="Disordered" evidence="1">
    <location>
        <begin position="95"/>
        <end position="121"/>
    </location>
</feature>
<protein>
    <submittedName>
        <fullName evidence="2">Uncharacterized protein</fullName>
    </submittedName>
</protein>
<dbReference type="Proteomes" id="UP000424527">
    <property type="component" value="Unassembled WGS sequence"/>
</dbReference>
<evidence type="ECO:0000313" key="2">
    <source>
        <dbReference type="EMBL" id="KAE8279533.1"/>
    </source>
</evidence>
<feature type="region of interest" description="Disordered" evidence="1">
    <location>
        <begin position="1"/>
        <end position="20"/>
    </location>
</feature>
<proteinExistence type="predicted"/>
<evidence type="ECO:0000256" key="1">
    <source>
        <dbReference type="SAM" id="MobiDB-lite"/>
    </source>
</evidence>
<evidence type="ECO:0000313" key="3">
    <source>
        <dbReference type="Proteomes" id="UP000424527"/>
    </source>
</evidence>
<dbReference type="EMBL" id="REGW02000023">
    <property type="protein sequence ID" value="KAE8279533.1"/>
    <property type="molecule type" value="Genomic_DNA"/>
</dbReference>
<reference evidence="2 3" key="1">
    <citation type="submission" date="2019-07" db="EMBL/GenBank/DDBJ databases">
        <title>Chromosome genome assembly for large yellow croaker.</title>
        <authorList>
            <person name="Xiao S."/>
        </authorList>
    </citation>
    <scope>NUCLEOTIDE SEQUENCE [LARGE SCALE GENOMIC DNA]</scope>
    <source>
        <strain evidence="2">JMULYC20181020</strain>
        <tissue evidence="2">Muscle</tissue>
    </source>
</reference>